<keyword evidence="1" id="KW-0004">4Fe-4S</keyword>
<dbReference type="PROSITE" id="PS51379">
    <property type="entry name" value="4FE4S_FER_2"/>
    <property type="match status" value="2"/>
</dbReference>
<keyword evidence="7" id="KW-1185">Reference proteome</keyword>
<dbReference type="InterPro" id="IPR017900">
    <property type="entry name" value="4Fe4S_Fe_S_CS"/>
</dbReference>
<dbReference type="AlphaFoldDB" id="A0A2A2H293"/>
<dbReference type="GeneID" id="300258503"/>
<evidence type="ECO:0000259" key="5">
    <source>
        <dbReference type="PROSITE" id="PS51379"/>
    </source>
</evidence>
<evidence type="ECO:0000256" key="4">
    <source>
        <dbReference type="ARBA" id="ARBA00023014"/>
    </source>
</evidence>
<dbReference type="PANTHER" id="PTHR43687:SF5">
    <property type="entry name" value="4FE-4S FERREDOXIN-TYPE DOMAIN-CONTAINING PROTEIN"/>
    <property type="match status" value="1"/>
</dbReference>
<dbReference type="SUPFAM" id="SSF54862">
    <property type="entry name" value="4Fe-4S ferredoxins"/>
    <property type="match status" value="1"/>
</dbReference>
<dbReference type="OrthoDB" id="5583at2157"/>
<organism evidence="6 7">
    <name type="scientific">Methanobacterium bryantii</name>
    <dbReference type="NCBI Taxonomy" id="2161"/>
    <lineage>
        <taxon>Archaea</taxon>
        <taxon>Methanobacteriati</taxon>
        <taxon>Methanobacteriota</taxon>
        <taxon>Methanomada group</taxon>
        <taxon>Methanobacteria</taxon>
        <taxon>Methanobacteriales</taxon>
        <taxon>Methanobacteriaceae</taxon>
        <taxon>Methanobacterium</taxon>
    </lineage>
</organism>
<evidence type="ECO:0000256" key="1">
    <source>
        <dbReference type="ARBA" id="ARBA00022485"/>
    </source>
</evidence>
<accession>A0A2A2H293</accession>
<dbReference type="GO" id="GO:0051539">
    <property type="term" value="F:4 iron, 4 sulfur cluster binding"/>
    <property type="evidence" value="ECO:0007669"/>
    <property type="project" value="UniProtKB-KW"/>
</dbReference>
<gene>
    <name evidence="6" type="ORF">ASJ80_00305</name>
</gene>
<dbReference type="InterPro" id="IPR050572">
    <property type="entry name" value="Fe-S_Ferredoxin"/>
</dbReference>
<dbReference type="RefSeq" id="WP_048079975.1">
    <property type="nucleotide sequence ID" value="NZ_LMVM01000038.1"/>
</dbReference>
<sequence>MVKITIDHDKCDGADCAECVDVCPMEVLIIEGDKIVIVNKEECSLCEVCMDVCPNEAVEVEDDE</sequence>
<keyword evidence="4" id="KW-0411">Iron-sulfur</keyword>
<evidence type="ECO:0000313" key="7">
    <source>
        <dbReference type="Proteomes" id="UP000217784"/>
    </source>
</evidence>
<keyword evidence="3" id="KW-0408">Iron</keyword>
<evidence type="ECO:0000313" key="6">
    <source>
        <dbReference type="EMBL" id="PAV03434.1"/>
    </source>
</evidence>
<protein>
    <submittedName>
        <fullName evidence="6">Ferredoxin</fullName>
    </submittedName>
</protein>
<dbReference type="EMBL" id="LMVM01000038">
    <property type="protein sequence ID" value="PAV03434.1"/>
    <property type="molecule type" value="Genomic_DNA"/>
</dbReference>
<reference evidence="6 7" key="1">
    <citation type="journal article" date="2017" name="BMC Genomics">
        <title>Genomic analysis of methanogenic archaea reveals a shift towards energy conservation.</title>
        <authorList>
            <person name="Gilmore S.P."/>
            <person name="Henske J.K."/>
            <person name="Sexton J.A."/>
            <person name="Solomon K.V."/>
            <person name="Seppala S."/>
            <person name="Yoo J.I."/>
            <person name="Huyett L.M."/>
            <person name="Pressman A."/>
            <person name="Cogan J.Z."/>
            <person name="Kivenson V."/>
            <person name="Peng X."/>
            <person name="Tan Y."/>
            <person name="Valentine D.L."/>
            <person name="O'Malley M.A."/>
        </authorList>
    </citation>
    <scope>NUCLEOTIDE SEQUENCE [LARGE SCALE GENOMIC DNA]</scope>
    <source>
        <strain evidence="6 7">M.o.H.</strain>
    </source>
</reference>
<dbReference type="Proteomes" id="UP000217784">
    <property type="component" value="Unassembled WGS sequence"/>
</dbReference>
<dbReference type="GO" id="GO:0046872">
    <property type="term" value="F:metal ion binding"/>
    <property type="evidence" value="ECO:0007669"/>
    <property type="project" value="UniProtKB-KW"/>
</dbReference>
<dbReference type="PANTHER" id="PTHR43687">
    <property type="entry name" value="ADENYLYLSULFATE REDUCTASE, BETA SUBUNIT"/>
    <property type="match status" value="1"/>
</dbReference>
<proteinExistence type="predicted"/>
<dbReference type="Pfam" id="PF13187">
    <property type="entry name" value="Fer4_9"/>
    <property type="match status" value="1"/>
</dbReference>
<name>A0A2A2H293_METBR</name>
<evidence type="ECO:0000256" key="2">
    <source>
        <dbReference type="ARBA" id="ARBA00022723"/>
    </source>
</evidence>
<dbReference type="InterPro" id="IPR017896">
    <property type="entry name" value="4Fe4S_Fe-S-bd"/>
</dbReference>
<dbReference type="Gene3D" id="3.30.70.20">
    <property type="match status" value="1"/>
</dbReference>
<keyword evidence="2" id="KW-0479">Metal-binding</keyword>
<evidence type="ECO:0000256" key="3">
    <source>
        <dbReference type="ARBA" id="ARBA00023004"/>
    </source>
</evidence>
<comment type="caution">
    <text evidence="6">The sequence shown here is derived from an EMBL/GenBank/DDBJ whole genome shotgun (WGS) entry which is preliminary data.</text>
</comment>
<dbReference type="GO" id="GO:0016491">
    <property type="term" value="F:oxidoreductase activity"/>
    <property type="evidence" value="ECO:0007669"/>
    <property type="project" value="UniProtKB-ARBA"/>
</dbReference>
<dbReference type="PROSITE" id="PS00198">
    <property type="entry name" value="4FE4S_FER_1"/>
    <property type="match status" value="1"/>
</dbReference>
<feature type="domain" description="4Fe-4S ferredoxin-type" evidence="5">
    <location>
        <begin position="34"/>
        <end position="63"/>
    </location>
</feature>
<feature type="domain" description="4Fe-4S ferredoxin-type" evidence="5">
    <location>
        <begin position="2"/>
        <end position="33"/>
    </location>
</feature>